<dbReference type="Proteomes" id="UP000256324">
    <property type="component" value="Unassembled WGS sequence"/>
</dbReference>
<comment type="caution">
    <text evidence="1">The sequence shown here is derived from an EMBL/GenBank/DDBJ whole genome shotgun (WGS) entry which is preliminary data.</text>
</comment>
<dbReference type="Gene3D" id="3.40.30.10">
    <property type="entry name" value="Glutaredoxin"/>
    <property type="match status" value="1"/>
</dbReference>
<accession>A0ABX9IDG6</accession>
<sequence>MTTRIAVSLRWDDAIGMDEVMAQQVLADYTAHLQGPGPALIDVLDSIDDTRIEVVGWSSEDGPVPLSWLRRVAGQWVRDHAGGPSVVVHAGTVRPGQAVSDEWRTVTGSEAPLRNPAWQEFPPFRHHLLACRGPRCNAAGAADLHARLEDKLARAHALDTEVLITVTGCMFPCNHAPLVVVWPDGRCIQLTDDNLDRIVAELIGSSRQ</sequence>
<name>A0ABX9IDG6_9ACTN</name>
<protein>
    <submittedName>
        <fullName evidence="1">NADH:ubiquinone oxidoreductase</fullName>
    </submittedName>
</protein>
<keyword evidence="2" id="KW-1185">Reference proteome</keyword>
<dbReference type="RefSeq" id="WP_042842849.1">
    <property type="nucleotide sequence ID" value="NZ_JARJNT010000001.1"/>
</dbReference>
<evidence type="ECO:0000313" key="1">
    <source>
        <dbReference type="EMBL" id="REB70294.1"/>
    </source>
</evidence>
<reference evidence="1 2" key="1">
    <citation type="submission" date="2017-09" db="EMBL/GenBank/DDBJ databases">
        <authorList>
            <person name="Bumgarner R.E."/>
        </authorList>
    </citation>
    <scope>NUCLEOTIDE SEQUENCE [LARGE SCALE GENOMIC DNA]</scope>
    <source>
        <strain evidence="1 2">T34998</strain>
    </source>
</reference>
<organism evidence="1 2">
    <name type="scientific">Cutibacterium namnetense</name>
    <dbReference type="NCBI Taxonomy" id="1574624"/>
    <lineage>
        <taxon>Bacteria</taxon>
        <taxon>Bacillati</taxon>
        <taxon>Actinomycetota</taxon>
        <taxon>Actinomycetes</taxon>
        <taxon>Propionibacteriales</taxon>
        <taxon>Propionibacteriaceae</taxon>
        <taxon>Cutibacterium</taxon>
    </lineage>
</organism>
<dbReference type="EMBL" id="PCZS01000001">
    <property type="protein sequence ID" value="REB70294.1"/>
    <property type="molecule type" value="Genomic_DNA"/>
</dbReference>
<dbReference type="CDD" id="cd02980">
    <property type="entry name" value="TRX_Fd_family"/>
    <property type="match status" value="1"/>
</dbReference>
<evidence type="ECO:0000313" key="2">
    <source>
        <dbReference type="Proteomes" id="UP000256324"/>
    </source>
</evidence>
<gene>
    <name evidence="1" type="ORF">CP880_00255</name>
</gene>
<dbReference type="SUPFAM" id="SSF52833">
    <property type="entry name" value="Thioredoxin-like"/>
    <property type="match status" value="1"/>
</dbReference>
<proteinExistence type="predicted"/>
<dbReference type="InterPro" id="IPR036249">
    <property type="entry name" value="Thioredoxin-like_sf"/>
</dbReference>